<dbReference type="AlphaFoldDB" id="A0A4C1ZR68"/>
<evidence type="ECO:0000313" key="1">
    <source>
        <dbReference type="EMBL" id="GBP89872.1"/>
    </source>
</evidence>
<keyword evidence="2" id="KW-1185">Reference proteome</keyword>
<proteinExistence type="predicted"/>
<organism evidence="1 2">
    <name type="scientific">Eumeta variegata</name>
    <name type="common">Bagworm moth</name>
    <name type="synonym">Eumeta japonica</name>
    <dbReference type="NCBI Taxonomy" id="151549"/>
    <lineage>
        <taxon>Eukaryota</taxon>
        <taxon>Metazoa</taxon>
        <taxon>Ecdysozoa</taxon>
        <taxon>Arthropoda</taxon>
        <taxon>Hexapoda</taxon>
        <taxon>Insecta</taxon>
        <taxon>Pterygota</taxon>
        <taxon>Neoptera</taxon>
        <taxon>Endopterygota</taxon>
        <taxon>Lepidoptera</taxon>
        <taxon>Glossata</taxon>
        <taxon>Ditrysia</taxon>
        <taxon>Tineoidea</taxon>
        <taxon>Psychidae</taxon>
        <taxon>Oiketicinae</taxon>
        <taxon>Eumeta</taxon>
    </lineage>
</organism>
<evidence type="ECO:0000313" key="2">
    <source>
        <dbReference type="Proteomes" id="UP000299102"/>
    </source>
</evidence>
<reference evidence="1 2" key="1">
    <citation type="journal article" date="2019" name="Commun. Biol.">
        <title>The bagworm genome reveals a unique fibroin gene that provides high tensile strength.</title>
        <authorList>
            <person name="Kono N."/>
            <person name="Nakamura H."/>
            <person name="Ohtoshi R."/>
            <person name="Tomita M."/>
            <person name="Numata K."/>
            <person name="Arakawa K."/>
        </authorList>
    </citation>
    <scope>NUCLEOTIDE SEQUENCE [LARGE SCALE GENOMIC DNA]</scope>
</reference>
<dbReference type="OrthoDB" id="7481104at2759"/>
<name>A0A4C1ZR68_EUMVA</name>
<dbReference type="EMBL" id="BGZK01002039">
    <property type="protein sequence ID" value="GBP89872.1"/>
    <property type="molecule type" value="Genomic_DNA"/>
</dbReference>
<gene>
    <name evidence="1" type="ORF">EVAR_65761_1</name>
</gene>
<sequence>MQHKHGARARLLARPQFPLGGPTDFTSSSVHLVRGSPTLRRPVRGHHSRPLFLNGCRFYEGRGLLIVALAS</sequence>
<comment type="caution">
    <text evidence="1">The sequence shown here is derived from an EMBL/GenBank/DDBJ whole genome shotgun (WGS) entry which is preliminary data.</text>
</comment>
<dbReference type="Proteomes" id="UP000299102">
    <property type="component" value="Unassembled WGS sequence"/>
</dbReference>
<protein>
    <submittedName>
        <fullName evidence="1">Uncharacterized protein</fullName>
    </submittedName>
</protein>
<accession>A0A4C1ZR68</accession>